<dbReference type="Gene3D" id="3.40.50.410">
    <property type="entry name" value="von Willebrand factor, type A domain"/>
    <property type="match status" value="1"/>
</dbReference>
<accession>U1PDZ7</accession>
<dbReference type="EMBL" id="KE356560">
    <property type="protein sequence ID" value="ERG91817.1"/>
    <property type="molecule type" value="Genomic_DNA"/>
</dbReference>
<evidence type="ECO:0000313" key="2">
    <source>
        <dbReference type="Proteomes" id="UP000030649"/>
    </source>
</evidence>
<name>U1PDZ7_9EURY</name>
<dbReference type="Proteomes" id="UP000030649">
    <property type="component" value="Unassembled WGS sequence"/>
</dbReference>
<reference evidence="1 2" key="1">
    <citation type="journal article" date="2013" name="PLoS ONE">
        <title>Assembly-driven community genomics of a hypersaline microbial ecosystem.</title>
        <authorList>
            <person name="Podell S."/>
            <person name="Ugalde J.A."/>
            <person name="Narasingarao P."/>
            <person name="Banfield J.F."/>
            <person name="Heidelberg K.B."/>
            <person name="Allen E.E."/>
        </authorList>
    </citation>
    <scope>NUCLEOTIDE SEQUENCE [LARGE SCALE GENOMIC DNA]</scope>
    <source>
        <strain evidence="2">J07HQW1</strain>
    </source>
</reference>
<protein>
    <submittedName>
        <fullName evidence="1">Uncharacterized protein</fullName>
    </submittedName>
</protein>
<dbReference type="InterPro" id="IPR036465">
    <property type="entry name" value="vWFA_dom_sf"/>
</dbReference>
<dbReference type="SUPFAM" id="SSF53300">
    <property type="entry name" value="vWA-like"/>
    <property type="match status" value="1"/>
</dbReference>
<dbReference type="STRING" id="1238424.J07HQW1_01851"/>
<dbReference type="HOGENOM" id="CLU_2177834_0_0_2"/>
<organism evidence="1 2">
    <name type="scientific">Haloquadratum walsbyi J07HQW1</name>
    <dbReference type="NCBI Taxonomy" id="1238424"/>
    <lineage>
        <taxon>Archaea</taxon>
        <taxon>Methanobacteriati</taxon>
        <taxon>Methanobacteriota</taxon>
        <taxon>Stenosarchaea group</taxon>
        <taxon>Halobacteria</taxon>
        <taxon>Halobacteriales</taxon>
        <taxon>Haloferacaceae</taxon>
        <taxon>Haloquadratum</taxon>
    </lineage>
</organism>
<proteinExistence type="predicted"/>
<sequence>MFFLVGETDMEAICGHIRDVTSGGGTNMNAGLETAIDLLSEHEEADATQLNNWVVFLTNMMSSDIDRNITIITVEQTAERGIHTTSIGCGWARALMWRNHSRRSGEQTT</sequence>
<evidence type="ECO:0000313" key="1">
    <source>
        <dbReference type="EMBL" id="ERG91817.1"/>
    </source>
</evidence>
<dbReference type="AlphaFoldDB" id="U1PDZ7"/>
<gene>
    <name evidence="1" type="ORF">J07HQW1_01851</name>
</gene>